<accession>A0A370BB21</accession>
<evidence type="ECO:0000256" key="3">
    <source>
        <dbReference type="PIRSR" id="PIRSR001365-1"/>
    </source>
</evidence>
<protein>
    <submittedName>
        <fullName evidence="5">Dihydrodipicolinate synthase family protein</fullName>
    </submittedName>
</protein>
<comment type="similarity">
    <text evidence="2">Belongs to the DapA family.</text>
</comment>
<organism evidence="5 6">
    <name type="scientific">Streptomyces corynorhini</name>
    <dbReference type="NCBI Taxonomy" id="2282652"/>
    <lineage>
        <taxon>Bacteria</taxon>
        <taxon>Bacillati</taxon>
        <taxon>Actinomycetota</taxon>
        <taxon>Actinomycetes</taxon>
        <taxon>Kitasatosporales</taxon>
        <taxon>Streptomycetaceae</taxon>
        <taxon>Streptomyces</taxon>
    </lineage>
</organism>
<feature type="active site" description="Schiff-base intermediate with substrate" evidence="3">
    <location>
        <position position="169"/>
    </location>
</feature>
<dbReference type="PANTHER" id="PTHR12128:SF19">
    <property type="entry name" value="5-DEHYDRO-4-DEOXYGLUCARATE DEHYDRATASE 2-RELATED"/>
    <property type="match status" value="1"/>
</dbReference>
<dbReference type="PANTHER" id="PTHR12128">
    <property type="entry name" value="DIHYDRODIPICOLINATE SYNTHASE"/>
    <property type="match status" value="1"/>
</dbReference>
<proteinExistence type="inferred from homology"/>
<dbReference type="RefSeq" id="WP_114624651.1">
    <property type="nucleotide sequence ID" value="NZ_QQNA01000123.1"/>
</dbReference>
<gene>
    <name evidence="5" type="ORF">DVH02_16950</name>
</gene>
<feature type="binding site" evidence="4">
    <location>
        <position position="56"/>
    </location>
    <ligand>
        <name>pyruvate</name>
        <dbReference type="ChEBI" id="CHEBI:15361"/>
    </ligand>
</feature>
<dbReference type="AlphaFoldDB" id="A0A370BB21"/>
<reference evidence="5 6" key="1">
    <citation type="submission" date="2018-07" db="EMBL/GenBank/DDBJ databases">
        <title>Streptomyces species from bats.</title>
        <authorList>
            <person name="Dunlap C."/>
        </authorList>
    </citation>
    <scope>NUCLEOTIDE SEQUENCE [LARGE SCALE GENOMIC DNA]</scope>
    <source>
        <strain evidence="5 6">AC230</strain>
    </source>
</reference>
<dbReference type="Proteomes" id="UP000253741">
    <property type="component" value="Unassembled WGS sequence"/>
</dbReference>
<dbReference type="SMART" id="SM01130">
    <property type="entry name" value="DHDPS"/>
    <property type="match status" value="1"/>
</dbReference>
<evidence type="ECO:0000313" key="5">
    <source>
        <dbReference type="EMBL" id="RDG37013.1"/>
    </source>
</evidence>
<dbReference type="Gene3D" id="3.20.20.70">
    <property type="entry name" value="Aldolase class I"/>
    <property type="match status" value="1"/>
</dbReference>
<evidence type="ECO:0000256" key="4">
    <source>
        <dbReference type="PIRSR" id="PIRSR001365-2"/>
    </source>
</evidence>
<evidence type="ECO:0000313" key="6">
    <source>
        <dbReference type="Proteomes" id="UP000253741"/>
    </source>
</evidence>
<keyword evidence="6" id="KW-1185">Reference proteome</keyword>
<evidence type="ECO:0000256" key="1">
    <source>
        <dbReference type="ARBA" id="ARBA00023239"/>
    </source>
</evidence>
<dbReference type="Pfam" id="PF00701">
    <property type="entry name" value="DHDPS"/>
    <property type="match status" value="1"/>
</dbReference>
<dbReference type="PIRSF" id="PIRSF001365">
    <property type="entry name" value="DHDPS"/>
    <property type="match status" value="1"/>
</dbReference>
<dbReference type="EMBL" id="QQNA01000123">
    <property type="protein sequence ID" value="RDG37013.1"/>
    <property type="molecule type" value="Genomic_DNA"/>
</dbReference>
<dbReference type="SUPFAM" id="SSF51569">
    <property type="entry name" value="Aldolase"/>
    <property type="match status" value="1"/>
</dbReference>
<dbReference type="GO" id="GO:0008840">
    <property type="term" value="F:4-hydroxy-tetrahydrodipicolinate synthase activity"/>
    <property type="evidence" value="ECO:0007669"/>
    <property type="project" value="TreeGrafter"/>
</dbReference>
<name>A0A370BB21_9ACTN</name>
<dbReference type="OrthoDB" id="9778880at2"/>
<keyword evidence="1 2" id="KW-0456">Lyase</keyword>
<dbReference type="InterPro" id="IPR002220">
    <property type="entry name" value="DapA-like"/>
</dbReference>
<sequence>MSSPDLTSSRDALADVVAIPVTPFTADDTLDTQAHRALLRRLLDGGVRTLTPNGNTGEYYALSPDERREVTELTVEEAGDRAEILVGIGLDVPTAVASARHARAVGARMVMVHQPVHPYVSQAGWVDYHRAVAEAVPELGVVPYIRDTRLRGETLAALGELCPNVIGAKYAVPDAARFAAFARDAGLERFVWVAGLAELYAPAYFAGGATGFTSGLVNVAPAVSLGMLESLRAGDYAGAMKVWEQIRPFEELRAASRSADNVTVVKEALASLGLCRRELRPPSRELPEERRAAVAALVAGWAI</sequence>
<evidence type="ECO:0000256" key="2">
    <source>
        <dbReference type="PIRNR" id="PIRNR001365"/>
    </source>
</evidence>
<dbReference type="CDD" id="cd00408">
    <property type="entry name" value="DHDPS-like"/>
    <property type="match status" value="1"/>
</dbReference>
<dbReference type="InterPro" id="IPR013785">
    <property type="entry name" value="Aldolase_TIM"/>
</dbReference>
<comment type="caution">
    <text evidence="5">The sequence shown here is derived from an EMBL/GenBank/DDBJ whole genome shotgun (WGS) entry which is preliminary data.</text>
</comment>
<feature type="active site" description="Proton donor/acceptor" evidence="3">
    <location>
        <position position="144"/>
    </location>
</feature>